<evidence type="ECO:0000313" key="1">
    <source>
        <dbReference type="EMBL" id="ETF06885.1"/>
    </source>
</evidence>
<dbReference type="RefSeq" id="WP_024013528.1">
    <property type="nucleotide sequence ID" value="NZ_CM002330.1"/>
</dbReference>
<gene>
    <name evidence="1" type="ORF">PMO01_17225</name>
</gene>
<reference evidence="1 2" key="1">
    <citation type="journal article" date="2014" name="Genome Announc.">
        <title>Draft Genome Sequence of Pseudomonas moraviensis R28-S.</title>
        <authorList>
            <person name="Hunter S.S."/>
            <person name="Yano H."/>
            <person name="Loftie-Eaton W."/>
            <person name="Hughes J."/>
            <person name="De Gelder L."/>
            <person name="Stragier P."/>
            <person name="De Vos P."/>
            <person name="Settles M.L."/>
            <person name="Top E.M."/>
        </authorList>
    </citation>
    <scope>NUCLEOTIDE SEQUENCE [LARGE SCALE GENOMIC DNA]</scope>
    <source>
        <strain evidence="2">R28</strain>
    </source>
</reference>
<protein>
    <recommendedName>
        <fullName evidence="3">HK97 gp10 family phage protein</fullName>
    </recommendedName>
</protein>
<dbReference type="HOGENOM" id="CLU_110248_0_0_6"/>
<proteinExistence type="predicted"/>
<dbReference type="AlphaFoldDB" id="V8R5N9"/>
<accession>V8R5N9</accession>
<dbReference type="EMBL" id="AYMZ01000007">
    <property type="protein sequence ID" value="ETF06885.1"/>
    <property type="molecule type" value="Genomic_DNA"/>
</dbReference>
<evidence type="ECO:0008006" key="3">
    <source>
        <dbReference type="Google" id="ProtNLM"/>
    </source>
</evidence>
<evidence type="ECO:0000313" key="2">
    <source>
        <dbReference type="Proteomes" id="UP000024771"/>
    </source>
</evidence>
<comment type="caution">
    <text evidence="1">The sequence shown here is derived from an EMBL/GenBank/DDBJ whole genome shotgun (WGS) entry which is preliminary data.</text>
</comment>
<dbReference type="Proteomes" id="UP000024771">
    <property type="component" value="Chromosome"/>
</dbReference>
<name>V8R5N9_9PSED</name>
<organism evidence="1 2">
    <name type="scientific">Pseudomonas moraviensis R28-S</name>
    <dbReference type="NCBI Taxonomy" id="1395516"/>
    <lineage>
        <taxon>Bacteria</taxon>
        <taxon>Pseudomonadati</taxon>
        <taxon>Pseudomonadota</taxon>
        <taxon>Gammaproteobacteria</taxon>
        <taxon>Pseudomonadales</taxon>
        <taxon>Pseudomonadaceae</taxon>
        <taxon>Pseudomonas</taxon>
    </lineage>
</organism>
<sequence length="141" mass="15212">MANGWSIPPTAFADLIDEEVVKRVRVITMALLNEVVLRSPVGNPSLWKNPPPPGYVGGRFRGSHIVSIGSPVYTVTNTVDPGGADTINRGMAVLSGLEPYTQVFIQTNLPYAERIELGHSTQAPSGVYELAFVGVSEAYRE</sequence>
<dbReference type="PATRIC" id="fig|1395516.4.peg.3494"/>